<organism evidence="1">
    <name type="scientific">Cacopsylla melanoneura</name>
    <dbReference type="NCBI Taxonomy" id="428564"/>
    <lineage>
        <taxon>Eukaryota</taxon>
        <taxon>Metazoa</taxon>
        <taxon>Ecdysozoa</taxon>
        <taxon>Arthropoda</taxon>
        <taxon>Hexapoda</taxon>
        <taxon>Insecta</taxon>
        <taxon>Pterygota</taxon>
        <taxon>Neoptera</taxon>
        <taxon>Paraneoptera</taxon>
        <taxon>Hemiptera</taxon>
        <taxon>Sternorrhyncha</taxon>
        <taxon>Psylloidea</taxon>
        <taxon>Psyllidae</taxon>
        <taxon>Psyllinae</taxon>
        <taxon>Cacopsylla</taxon>
    </lineage>
</organism>
<protein>
    <recommendedName>
        <fullName evidence="2">DUF4371 domain-containing protein</fullName>
    </recommendedName>
</protein>
<accession>A0A8D9FC24</accession>
<reference evidence="1" key="1">
    <citation type="submission" date="2021-05" db="EMBL/GenBank/DDBJ databases">
        <authorList>
            <person name="Alioto T."/>
            <person name="Alioto T."/>
            <person name="Gomez Garrido J."/>
        </authorList>
    </citation>
    <scope>NUCLEOTIDE SEQUENCE</scope>
</reference>
<evidence type="ECO:0000313" key="1">
    <source>
        <dbReference type="EMBL" id="CAG6782970.1"/>
    </source>
</evidence>
<sequence>MGHVTPNAGTSESIATSITSFITQHNIQLSKIIAIGCDGTNVNTGKHNGVIKRLEQFVGHKLHWLVCLLHANELPLRHLFQKIDGKTTGPQQYSGVIGKALESCENLAVLEFEPIPTLLPEIDKKDLSSDQKYLLDISHAISSGEFPTSLANRSPGKMAHSRWLTTANRILQLYVSTNNPSEGLKLLAQFVIKVYAPSWFEIKQNPKATYGARHLHQMIKKCAFLPPEYKSLVFDVIQRNAYFAHCENVLLSMLEDQRAHIRELALRRILKARKLQSSYAIRQFNIPTLNFQAEEYYNLIS</sequence>
<dbReference type="PANTHER" id="PTHR46409">
    <property type="entry name" value="HTH PSQ-TYPE DOMAIN-CONTAINING PROTEIN"/>
    <property type="match status" value="1"/>
</dbReference>
<dbReference type="AlphaFoldDB" id="A0A8D9FC24"/>
<evidence type="ECO:0008006" key="2">
    <source>
        <dbReference type="Google" id="ProtNLM"/>
    </source>
</evidence>
<proteinExistence type="predicted"/>
<name>A0A8D9FC24_9HEMI</name>
<dbReference type="PANTHER" id="PTHR46409:SF1">
    <property type="entry name" value="HTH PSQ-TYPE DOMAIN-CONTAINING PROTEIN"/>
    <property type="match status" value="1"/>
</dbReference>
<dbReference type="EMBL" id="HBUF01629872">
    <property type="protein sequence ID" value="CAG6782970.1"/>
    <property type="molecule type" value="Transcribed_RNA"/>
</dbReference>